<dbReference type="Proteomes" id="UP000235346">
    <property type="component" value="Unassembled WGS sequence"/>
</dbReference>
<evidence type="ECO:0000256" key="1">
    <source>
        <dbReference type="ARBA" id="ARBA00022723"/>
    </source>
</evidence>
<proteinExistence type="predicted"/>
<evidence type="ECO:0000259" key="5">
    <source>
        <dbReference type="Pfam" id="PF07731"/>
    </source>
</evidence>
<keyword evidence="1" id="KW-0479">Metal-binding</keyword>
<dbReference type="CDD" id="cd13881">
    <property type="entry name" value="CuRO_2_McoC_like"/>
    <property type="match status" value="1"/>
</dbReference>
<dbReference type="PROSITE" id="PS00080">
    <property type="entry name" value="MULTICOPPER_OXIDASE2"/>
    <property type="match status" value="1"/>
</dbReference>
<dbReference type="Pfam" id="PF07731">
    <property type="entry name" value="Cu-oxidase_2"/>
    <property type="match status" value="1"/>
</dbReference>
<protein>
    <submittedName>
        <fullName evidence="7">Copper oxidase</fullName>
    </submittedName>
</protein>
<keyword evidence="2" id="KW-0560">Oxidoreductase</keyword>
<keyword evidence="8" id="KW-1185">Reference proteome</keyword>
<feature type="domain" description="Plastocyanin-like" evidence="4">
    <location>
        <begin position="227"/>
        <end position="335"/>
    </location>
</feature>
<organism evidence="7 8">
    <name type="scientific">Halomonas heilongjiangensis</name>
    <dbReference type="NCBI Taxonomy" id="1387883"/>
    <lineage>
        <taxon>Bacteria</taxon>
        <taxon>Pseudomonadati</taxon>
        <taxon>Pseudomonadota</taxon>
        <taxon>Gammaproteobacteria</taxon>
        <taxon>Oceanospirillales</taxon>
        <taxon>Halomonadaceae</taxon>
        <taxon>Halomonas</taxon>
    </lineage>
</organism>
<dbReference type="InterPro" id="IPR045087">
    <property type="entry name" value="Cu-oxidase_fam"/>
</dbReference>
<dbReference type="EMBL" id="PNRE01000100">
    <property type="protein sequence ID" value="PMR67158.1"/>
    <property type="molecule type" value="Genomic_DNA"/>
</dbReference>
<dbReference type="Pfam" id="PF00394">
    <property type="entry name" value="Cu-oxidase"/>
    <property type="match status" value="1"/>
</dbReference>
<gene>
    <name evidence="7" type="ORF">C1H66_21015</name>
</gene>
<evidence type="ECO:0000256" key="2">
    <source>
        <dbReference type="ARBA" id="ARBA00023002"/>
    </source>
</evidence>
<name>A0A2N7TG77_9GAMM</name>
<evidence type="ECO:0000256" key="3">
    <source>
        <dbReference type="SAM" id="MobiDB-lite"/>
    </source>
</evidence>
<dbReference type="GO" id="GO:0016491">
    <property type="term" value="F:oxidoreductase activity"/>
    <property type="evidence" value="ECO:0007669"/>
    <property type="project" value="UniProtKB-KW"/>
</dbReference>
<dbReference type="InterPro" id="IPR001117">
    <property type="entry name" value="Cu-oxidase_2nd"/>
</dbReference>
<dbReference type="OrthoDB" id="9757546at2"/>
<dbReference type="InterPro" id="IPR002355">
    <property type="entry name" value="Cu_oxidase_Cu_BS"/>
</dbReference>
<dbReference type="GO" id="GO:0005507">
    <property type="term" value="F:copper ion binding"/>
    <property type="evidence" value="ECO:0007669"/>
    <property type="project" value="InterPro"/>
</dbReference>
<dbReference type="SUPFAM" id="SSF49503">
    <property type="entry name" value="Cupredoxins"/>
    <property type="match status" value="3"/>
</dbReference>
<dbReference type="Gene3D" id="2.60.40.420">
    <property type="entry name" value="Cupredoxins - blue copper proteins"/>
    <property type="match status" value="3"/>
</dbReference>
<dbReference type="InterPro" id="IPR006311">
    <property type="entry name" value="TAT_signal"/>
</dbReference>
<evidence type="ECO:0000259" key="4">
    <source>
        <dbReference type="Pfam" id="PF00394"/>
    </source>
</evidence>
<dbReference type="InterPro" id="IPR011707">
    <property type="entry name" value="Cu-oxidase-like_N"/>
</dbReference>
<dbReference type="InterPro" id="IPR008972">
    <property type="entry name" value="Cupredoxin"/>
</dbReference>
<dbReference type="AlphaFoldDB" id="A0A2N7TG77"/>
<dbReference type="InterPro" id="IPR011706">
    <property type="entry name" value="Cu-oxidase_C"/>
</dbReference>
<feature type="domain" description="Plastocyanin-like" evidence="5">
    <location>
        <begin position="438"/>
        <end position="548"/>
    </location>
</feature>
<accession>A0A2N7TG77</accession>
<evidence type="ECO:0000259" key="6">
    <source>
        <dbReference type="Pfam" id="PF07732"/>
    </source>
</evidence>
<sequence length="550" mass="60457">MAVRATRKIPMQRRDFLRYSTLGGVALSASGLLAYAIAGRHADHAPVSLLDATTLPEGQPLQPLQPLPRIANLSDRPGLFRSALTPAPHAVALGDDRHARLWLYNRKVAPLIEVTEGDEFDVTLVNELEQETTVHWHGVAVANEHDGGPGDAVAPGEARRYRHTFADGSAALHWFHPHPHGVLAGQIAHGLAGALLVRPRQEVVPAEVEEHLLVVNDLRLSGAGEVAPHTDEDWMNGREGELLLVNGQRWPRLDVAPGTTLRLRLVNACAGRYLRLRLEEHELTLIGTDGGLLEQPRSLEELLLTPGERADLLVRISEQGGERFVLASHPYERGWMGARPAHLDEVAPLLTIHTREADVLPAVILPARLARIEPLGEPAVRRTIALTEVMPDMEHDAGEADAGGTMDHGGHGGDAGGTMDHGGHGGDADGMMSDNGRPPVDFLINGRSFAMGEVMFEGQVGEVEEWEVFNDSHMDHPFHVHGTHFQVIASREADGEWREAPWLAWKDTVNLAPNQRLRLRLVFREPGDWLFHCHIIEHEELGMMAAIRIR</sequence>
<reference evidence="7 8" key="1">
    <citation type="submission" date="2018-01" db="EMBL/GenBank/DDBJ databases">
        <title>Halomonas endophytica sp. nov., isolated from storage liquid in the stems of Populus euphratica.</title>
        <authorList>
            <person name="Chen C."/>
        </authorList>
    </citation>
    <scope>NUCLEOTIDE SEQUENCE [LARGE SCALE GENOMIC DNA]</scope>
    <source>
        <strain evidence="7 8">DSM 26881</strain>
    </source>
</reference>
<feature type="domain" description="Plastocyanin-like" evidence="6">
    <location>
        <begin position="96"/>
        <end position="201"/>
    </location>
</feature>
<evidence type="ECO:0000313" key="7">
    <source>
        <dbReference type="EMBL" id="PMR67158.1"/>
    </source>
</evidence>
<dbReference type="PROSITE" id="PS51318">
    <property type="entry name" value="TAT"/>
    <property type="match status" value="1"/>
</dbReference>
<dbReference type="PANTHER" id="PTHR11709">
    <property type="entry name" value="MULTI-COPPER OXIDASE"/>
    <property type="match status" value="1"/>
</dbReference>
<dbReference type="Pfam" id="PF07732">
    <property type="entry name" value="Cu-oxidase_3"/>
    <property type="match status" value="1"/>
</dbReference>
<feature type="region of interest" description="Disordered" evidence="3">
    <location>
        <begin position="396"/>
        <end position="436"/>
    </location>
</feature>
<dbReference type="PANTHER" id="PTHR11709:SF2">
    <property type="entry name" value="MULTICOPPER OXIDASE LPR1"/>
    <property type="match status" value="1"/>
</dbReference>
<comment type="caution">
    <text evidence="7">The sequence shown here is derived from an EMBL/GenBank/DDBJ whole genome shotgun (WGS) entry which is preliminary data.</text>
</comment>
<evidence type="ECO:0000313" key="8">
    <source>
        <dbReference type="Proteomes" id="UP000235346"/>
    </source>
</evidence>